<sequence>MSGSPVYGVLPNCRHARCTVPRVMFLDAERAGSPLLKPAPALLVKSPGTKRYIKMLSATAEDKRTRGNGLKLRQAMALGIWISDLHGARNFEGSE</sequence>
<accession>A0A2I0TR95</accession>
<dbReference type="Proteomes" id="UP000233556">
    <property type="component" value="Unassembled WGS sequence"/>
</dbReference>
<evidence type="ECO:0000313" key="2">
    <source>
        <dbReference type="Proteomes" id="UP000233556"/>
    </source>
</evidence>
<keyword evidence="2" id="KW-1185">Reference proteome</keyword>
<organism evidence="1 2">
    <name type="scientific">Limosa lapponica baueri</name>
    <dbReference type="NCBI Taxonomy" id="1758121"/>
    <lineage>
        <taxon>Eukaryota</taxon>
        <taxon>Metazoa</taxon>
        <taxon>Chordata</taxon>
        <taxon>Craniata</taxon>
        <taxon>Vertebrata</taxon>
        <taxon>Euteleostomi</taxon>
        <taxon>Archelosauria</taxon>
        <taxon>Archosauria</taxon>
        <taxon>Dinosauria</taxon>
        <taxon>Saurischia</taxon>
        <taxon>Theropoda</taxon>
        <taxon>Coelurosauria</taxon>
        <taxon>Aves</taxon>
        <taxon>Neognathae</taxon>
        <taxon>Neoaves</taxon>
        <taxon>Charadriiformes</taxon>
        <taxon>Scolopacidae</taxon>
        <taxon>Limosa</taxon>
    </lineage>
</organism>
<protein>
    <submittedName>
        <fullName evidence="1">Uncharacterized protein</fullName>
    </submittedName>
</protein>
<proteinExistence type="predicted"/>
<reference evidence="2" key="1">
    <citation type="submission" date="2017-11" db="EMBL/GenBank/DDBJ databases">
        <authorList>
            <person name="Lima N.C."/>
            <person name="Parody-Merino A.M."/>
            <person name="Battley P.F."/>
            <person name="Fidler A.E."/>
            <person name="Prosdocimi F."/>
        </authorList>
    </citation>
    <scope>NUCLEOTIDE SEQUENCE [LARGE SCALE GENOMIC DNA]</scope>
</reference>
<dbReference type="AlphaFoldDB" id="A0A2I0TR95"/>
<name>A0A2I0TR95_LIMLA</name>
<gene>
    <name evidence="1" type="ORF">llap_13443</name>
</gene>
<evidence type="ECO:0000313" key="1">
    <source>
        <dbReference type="EMBL" id="PKU36253.1"/>
    </source>
</evidence>
<dbReference type="EMBL" id="KZ507770">
    <property type="protein sequence ID" value="PKU36253.1"/>
    <property type="molecule type" value="Genomic_DNA"/>
</dbReference>
<reference evidence="2" key="2">
    <citation type="submission" date="2017-12" db="EMBL/GenBank/DDBJ databases">
        <title>Genome sequence of the Bar-tailed Godwit (Limosa lapponica baueri).</title>
        <authorList>
            <person name="Lima N.C.B."/>
            <person name="Parody-Merino A.M."/>
            <person name="Battley P.F."/>
            <person name="Fidler A.E."/>
            <person name="Prosdocimi F."/>
        </authorList>
    </citation>
    <scope>NUCLEOTIDE SEQUENCE [LARGE SCALE GENOMIC DNA]</scope>
</reference>